<evidence type="ECO:0000313" key="2">
    <source>
        <dbReference type="EMBL" id="KAF4725665.1"/>
    </source>
</evidence>
<dbReference type="EMBL" id="JABANM010018714">
    <property type="protein sequence ID" value="KAF4725665.1"/>
    <property type="molecule type" value="Genomic_DNA"/>
</dbReference>
<feature type="region of interest" description="Disordered" evidence="1">
    <location>
        <begin position="16"/>
        <end position="55"/>
    </location>
</feature>
<feature type="non-terminal residue" evidence="2">
    <location>
        <position position="1"/>
    </location>
</feature>
<reference evidence="2 3" key="1">
    <citation type="submission" date="2020-04" db="EMBL/GenBank/DDBJ databases">
        <title>Perkinsus olseni comparative genomics.</title>
        <authorList>
            <person name="Bogema D.R."/>
        </authorList>
    </citation>
    <scope>NUCLEOTIDE SEQUENCE [LARGE SCALE GENOMIC DNA]</scope>
    <source>
        <strain evidence="2">ATCC PRA-205</strain>
    </source>
</reference>
<name>A0A7J6RZE7_PEROL</name>
<protein>
    <submittedName>
        <fullName evidence="2">Uncharacterized protein</fullName>
    </submittedName>
</protein>
<comment type="caution">
    <text evidence="2">The sequence shown here is derived from an EMBL/GenBank/DDBJ whole genome shotgun (WGS) entry which is preliminary data.</text>
</comment>
<proteinExistence type="predicted"/>
<feature type="compositionally biased region" description="Basic and acidic residues" evidence="1">
    <location>
        <begin position="143"/>
        <end position="173"/>
    </location>
</feature>
<dbReference type="Proteomes" id="UP000574390">
    <property type="component" value="Unassembled WGS sequence"/>
</dbReference>
<feature type="region of interest" description="Disordered" evidence="1">
    <location>
        <begin position="143"/>
        <end position="198"/>
    </location>
</feature>
<sequence>LIRALFRPSLRCYYPMSHPHDSRQSRGPFRGASKLDLSTRRPRVAPSPSLEISDDMVPHTLRTSPKYKHMMSWLRSNTSEQRSVISRQLHQLVDSSILEAGTAFERRAAARARLGLPAATGHAGSSLKVLDEAYEWFVRGTHEPHVDGNRSEEASSMASRREWTSTGADERKIITLKPQSDADLRRPRTASTYSGSAVSLRTQRSTRELLRPRSAIYERGSITLSQQPMRPRSAVLGGVRERPRCPIGAGHPCLGSGRLSNDTRLAIRLGIGSTLRYTSTLDLAFQALMTHHVSSRPLTAASSRATFETTSTVDLSRPVSAIKNTTS</sequence>
<accession>A0A7J6RZE7</accession>
<evidence type="ECO:0000256" key="1">
    <source>
        <dbReference type="SAM" id="MobiDB-lite"/>
    </source>
</evidence>
<dbReference type="AlphaFoldDB" id="A0A7J6RZE7"/>
<evidence type="ECO:0000313" key="3">
    <source>
        <dbReference type="Proteomes" id="UP000574390"/>
    </source>
</evidence>
<gene>
    <name evidence="2" type="ORF">FOZ62_023763</name>
</gene>
<feature type="compositionally biased region" description="Polar residues" evidence="1">
    <location>
        <begin position="189"/>
        <end position="198"/>
    </location>
</feature>
<feature type="non-terminal residue" evidence="2">
    <location>
        <position position="327"/>
    </location>
</feature>
<organism evidence="2 3">
    <name type="scientific">Perkinsus olseni</name>
    <name type="common">Perkinsus atlanticus</name>
    <dbReference type="NCBI Taxonomy" id="32597"/>
    <lineage>
        <taxon>Eukaryota</taxon>
        <taxon>Sar</taxon>
        <taxon>Alveolata</taxon>
        <taxon>Perkinsozoa</taxon>
        <taxon>Perkinsea</taxon>
        <taxon>Perkinsida</taxon>
        <taxon>Perkinsidae</taxon>
        <taxon>Perkinsus</taxon>
    </lineage>
</organism>